<keyword evidence="3" id="KW-1185">Reference proteome</keyword>
<evidence type="ECO:0000313" key="3">
    <source>
        <dbReference type="Proteomes" id="UP000822476"/>
    </source>
</evidence>
<sequence length="191" mass="21358">MCPTLRNTCNRKTKKRAGCFDMKRLSAVANSKDEAYVCVPDTPAVHSAERITLPHCPEVLVQHVKDHNLEVNVYKFPHDYASVVRYWYFNLDQLNRLEQSISQQTTACSTDCVPTDSNEPNQHDLDQSCLSSPHPKHSPSGPMTFASNSDSVAASPRMDSLLRTEIESESTEQVFKHSCTSVLDEEGDLDG</sequence>
<dbReference type="AlphaFoldDB" id="A0A8S9YXZ8"/>
<dbReference type="OrthoDB" id="6273177at2759"/>
<organism evidence="2 3">
    <name type="scientific">Paragonimus skrjabini miyazakii</name>
    <dbReference type="NCBI Taxonomy" id="59628"/>
    <lineage>
        <taxon>Eukaryota</taxon>
        <taxon>Metazoa</taxon>
        <taxon>Spiralia</taxon>
        <taxon>Lophotrochozoa</taxon>
        <taxon>Platyhelminthes</taxon>
        <taxon>Trematoda</taxon>
        <taxon>Digenea</taxon>
        <taxon>Plagiorchiida</taxon>
        <taxon>Troglotremata</taxon>
        <taxon>Troglotrematidae</taxon>
        <taxon>Paragonimus</taxon>
    </lineage>
</organism>
<evidence type="ECO:0000313" key="2">
    <source>
        <dbReference type="EMBL" id="KAF7258246.1"/>
    </source>
</evidence>
<feature type="region of interest" description="Disordered" evidence="1">
    <location>
        <begin position="109"/>
        <end position="191"/>
    </location>
</feature>
<gene>
    <name evidence="2" type="ORF">EG68_04777</name>
</gene>
<dbReference type="EMBL" id="JTDE01001848">
    <property type="protein sequence ID" value="KAF7258246.1"/>
    <property type="molecule type" value="Genomic_DNA"/>
</dbReference>
<accession>A0A8S9YXZ8</accession>
<protein>
    <submittedName>
        <fullName evidence="2">Uncharacterized protein</fullName>
    </submittedName>
</protein>
<name>A0A8S9YXZ8_9TREM</name>
<proteinExistence type="predicted"/>
<reference evidence="2" key="1">
    <citation type="submission" date="2019-07" db="EMBL/GenBank/DDBJ databases">
        <title>Annotation for the trematode Paragonimus miyazaki's.</title>
        <authorList>
            <person name="Choi Y.-J."/>
        </authorList>
    </citation>
    <scope>NUCLEOTIDE SEQUENCE</scope>
    <source>
        <strain evidence="2">Japan</strain>
    </source>
</reference>
<comment type="caution">
    <text evidence="2">The sequence shown here is derived from an EMBL/GenBank/DDBJ whole genome shotgun (WGS) entry which is preliminary data.</text>
</comment>
<dbReference type="Proteomes" id="UP000822476">
    <property type="component" value="Unassembled WGS sequence"/>
</dbReference>
<evidence type="ECO:0000256" key="1">
    <source>
        <dbReference type="SAM" id="MobiDB-lite"/>
    </source>
</evidence>